<evidence type="ECO:0000256" key="4">
    <source>
        <dbReference type="ARBA" id="ARBA00022692"/>
    </source>
</evidence>
<dbReference type="Proteomes" id="UP000520814">
    <property type="component" value="Unassembled WGS sequence"/>
</dbReference>
<dbReference type="PROSITE" id="PS50928">
    <property type="entry name" value="ABC_TM1"/>
    <property type="match status" value="1"/>
</dbReference>
<evidence type="ECO:0000256" key="1">
    <source>
        <dbReference type="ARBA" id="ARBA00004651"/>
    </source>
</evidence>
<dbReference type="SUPFAM" id="SSF160964">
    <property type="entry name" value="MalF N-terminal region-like"/>
    <property type="match status" value="1"/>
</dbReference>
<dbReference type="RefSeq" id="WP_221290452.1">
    <property type="nucleotide sequence ID" value="NZ_JACHGW010000011.1"/>
</dbReference>
<dbReference type="InterPro" id="IPR000515">
    <property type="entry name" value="MetI-like"/>
</dbReference>
<comment type="subcellular location">
    <subcellularLocation>
        <location evidence="1 7">Cell membrane</location>
        <topology evidence="1 7">Multi-pass membrane protein</topology>
    </subcellularLocation>
</comment>
<dbReference type="CDD" id="cd06261">
    <property type="entry name" value="TM_PBP2"/>
    <property type="match status" value="1"/>
</dbReference>
<keyword evidence="6 7" id="KW-0472">Membrane</keyword>
<evidence type="ECO:0000256" key="3">
    <source>
        <dbReference type="ARBA" id="ARBA00022475"/>
    </source>
</evidence>
<dbReference type="AlphaFoldDB" id="A0A7W9SX21"/>
<keyword evidence="5 7" id="KW-1133">Transmembrane helix</keyword>
<feature type="transmembrane region" description="Helical" evidence="7">
    <location>
        <begin position="251"/>
        <end position="276"/>
    </location>
</feature>
<feature type="transmembrane region" description="Helical" evidence="7">
    <location>
        <begin position="69"/>
        <end position="89"/>
    </location>
</feature>
<dbReference type="PANTHER" id="PTHR30193:SF1">
    <property type="entry name" value="ABC TRANSPORTER PERMEASE PROTEIN YESP-RELATED"/>
    <property type="match status" value="1"/>
</dbReference>
<keyword evidence="9" id="KW-0762">Sugar transport</keyword>
<reference evidence="9 10" key="1">
    <citation type="submission" date="2020-08" db="EMBL/GenBank/DDBJ databases">
        <title>Genomic Encyclopedia of Type Strains, Phase IV (KMG-IV): sequencing the most valuable type-strain genomes for metagenomic binning, comparative biology and taxonomic classification.</title>
        <authorList>
            <person name="Goeker M."/>
        </authorList>
    </citation>
    <scope>NUCLEOTIDE SEQUENCE [LARGE SCALE GENOMIC DNA]</scope>
    <source>
        <strain evidence="9 10">DSM 23562</strain>
    </source>
</reference>
<feature type="transmembrane region" description="Helical" evidence="7">
    <location>
        <begin position="7"/>
        <end position="34"/>
    </location>
</feature>
<comment type="caution">
    <text evidence="9">The sequence shown here is derived from an EMBL/GenBank/DDBJ whole genome shotgun (WGS) entry which is preliminary data.</text>
</comment>
<dbReference type="GO" id="GO:0005886">
    <property type="term" value="C:plasma membrane"/>
    <property type="evidence" value="ECO:0007669"/>
    <property type="project" value="UniProtKB-SubCell"/>
</dbReference>
<evidence type="ECO:0000256" key="6">
    <source>
        <dbReference type="ARBA" id="ARBA00023136"/>
    </source>
</evidence>
<dbReference type="PANTHER" id="PTHR30193">
    <property type="entry name" value="ABC TRANSPORTER PERMEASE PROTEIN"/>
    <property type="match status" value="1"/>
</dbReference>
<dbReference type="EMBL" id="JACHGW010000011">
    <property type="protein sequence ID" value="MBB6054008.1"/>
    <property type="molecule type" value="Genomic_DNA"/>
</dbReference>
<dbReference type="InterPro" id="IPR051393">
    <property type="entry name" value="ABC_transporter_permease"/>
</dbReference>
<dbReference type="Gene3D" id="1.10.3720.10">
    <property type="entry name" value="MetI-like"/>
    <property type="match status" value="1"/>
</dbReference>
<dbReference type="GO" id="GO:0055085">
    <property type="term" value="P:transmembrane transport"/>
    <property type="evidence" value="ECO:0007669"/>
    <property type="project" value="InterPro"/>
</dbReference>
<feature type="domain" description="ABC transmembrane type-1" evidence="8">
    <location>
        <begin position="64"/>
        <end position="275"/>
    </location>
</feature>
<dbReference type="Pfam" id="PF00528">
    <property type="entry name" value="BPD_transp_1"/>
    <property type="match status" value="1"/>
</dbReference>
<accession>A0A7W9SX21</accession>
<evidence type="ECO:0000259" key="8">
    <source>
        <dbReference type="PROSITE" id="PS50928"/>
    </source>
</evidence>
<name>A0A7W9SX21_ARMRO</name>
<keyword evidence="4 7" id="KW-0812">Transmembrane</keyword>
<keyword evidence="2 7" id="KW-0813">Transport</keyword>
<gene>
    <name evidence="9" type="ORF">HNQ39_005855</name>
</gene>
<evidence type="ECO:0000313" key="10">
    <source>
        <dbReference type="Proteomes" id="UP000520814"/>
    </source>
</evidence>
<evidence type="ECO:0000256" key="7">
    <source>
        <dbReference type="RuleBase" id="RU363032"/>
    </source>
</evidence>
<dbReference type="SUPFAM" id="SSF161098">
    <property type="entry name" value="MetI-like"/>
    <property type="match status" value="1"/>
</dbReference>
<protein>
    <submittedName>
        <fullName evidence="9">Multiple sugar transport system permease protein</fullName>
    </submittedName>
</protein>
<feature type="transmembrane region" description="Helical" evidence="7">
    <location>
        <begin position="203"/>
        <end position="222"/>
    </location>
</feature>
<comment type="similarity">
    <text evidence="7">Belongs to the binding-protein-dependent transport system permease family.</text>
</comment>
<keyword evidence="3" id="KW-1003">Cell membrane</keyword>
<evidence type="ECO:0000313" key="9">
    <source>
        <dbReference type="EMBL" id="MBB6054008.1"/>
    </source>
</evidence>
<proteinExistence type="inferred from homology"/>
<keyword evidence="10" id="KW-1185">Reference proteome</keyword>
<evidence type="ECO:0000256" key="5">
    <source>
        <dbReference type="ARBA" id="ARBA00022989"/>
    </source>
</evidence>
<evidence type="ECO:0000256" key="2">
    <source>
        <dbReference type="ARBA" id="ARBA00022448"/>
    </source>
</evidence>
<feature type="transmembrane region" description="Helical" evidence="7">
    <location>
        <begin position="101"/>
        <end position="121"/>
    </location>
</feature>
<feature type="transmembrane region" description="Helical" evidence="7">
    <location>
        <begin position="153"/>
        <end position="172"/>
    </location>
</feature>
<organism evidence="9 10">
    <name type="scientific">Armatimonas rosea</name>
    <dbReference type="NCBI Taxonomy" id="685828"/>
    <lineage>
        <taxon>Bacteria</taxon>
        <taxon>Bacillati</taxon>
        <taxon>Armatimonadota</taxon>
        <taxon>Armatimonadia</taxon>
        <taxon>Armatimonadales</taxon>
        <taxon>Armatimonadaceae</taxon>
        <taxon>Armatimonas</taxon>
    </lineage>
</organism>
<sequence length="290" mass="32514">MGESRTALLFLAPWLLGLVLFTVGPILVTLFLSFTDYRVLSPPRWVGLDNYKELFTDTETFWPSLGNTAFLFLELPLSLVVGLALALLLNQKLKGMALFRTIFYLPSLVPTVASALLWLWLLNPEHGLINEALRALHLPAPTWLASPLWSKPAIILMDLWGVGGSMVIYLAALQGVPQDYYEAAELDGANGWQRLRHITLPSLSPVIFFNLILGVIGTFQYFTQTFLMTKGGPDKSTLFYALSLYQNAFEFFRMGLACAMAWVLFVLTIGATWLVFKSSARWVYYEGEKG</sequence>
<dbReference type="InterPro" id="IPR035906">
    <property type="entry name" value="MetI-like_sf"/>
</dbReference>